<dbReference type="Proteomes" id="UP000827284">
    <property type="component" value="Unassembled WGS sequence"/>
</dbReference>
<reference evidence="3" key="2">
    <citation type="journal article" date="2022" name="Microbiol. Resour. Announc.">
        <title>Whole-Genome Sequence of Entomortierella parvispora E1425, a Mucoromycotan Fungus Associated with Burkholderiaceae-Related Endosymbiotic Bacteria.</title>
        <authorList>
            <person name="Herlambang A."/>
            <person name="Guo Y."/>
            <person name="Takashima Y."/>
            <person name="Narisawa K."/>
            <person name="Ohta H."/>
            <person name="Nishizawa T."/>
        </authorList>
    </citation>
    <scope>NUCLEOTIDE SEQUENCE</scope>
    <source>
        <strain evidence="3">E1425</strain>
    </source>
</reference>
<protein>
    <submittedName>
        <fullName evidence="3">Uncharacterized protein</fullName>
    </submittedName>
</protein>
<feature type="region of interest" description="Disordered" evidence="2">
    <location>
        <begin position="25"/>
        <end position="53"/>
    </location>
</feature>
<evidence type="ECO:0000256" key="1">
    <source>
        <dbReference type="SAM" id="Coils"/>
    </source>
</evidence>
<feature type="coiled-coil region" evidence="1">
    <location>
        <begin position="216"/>
        <end position="243"/>
    </location>
</feature>
<evidence type="ECO:0000256" key="2">
    <source>
        <dbReference type="SAM" id="MobiDB-lite"/>
    </source>
</evidence>
<dbReference type="EMBL" id="BQFW01000002">
    <property type="protein sequence ID" value="GJJ69475.1"/>
    <property type="molecule type" value="Genomic_DNA"/>
</dbReference>
<dbReference type="AlphaFoldDB" id="A0A9P3LTB7"/>
<comment type="caution">
    <text evidence="3">The sequence shown here is derived from an EMBL/GenBank/DDBJ whole genome shotgun (WGS) entry which is preliminary data.</text>
</comment>
<proteinExistence type="predicted"/>
<keyword evidence="1" id="KW-0175">Coiled coil</keyword>
<organism evidence="3 4">
    <name type="scientific">Entomortierella parvispora</name>
    <dbReference type="NCBI Taxonomy" id="205924"/>
    <lineage>
        <taxon>Eukaryota</taxon>
        <taxon>Fungi</taxon>
        <taxon>Fungi incertae sedis</taxon>
        <taxon>Mucoromycota</taxon>
        <taxon>Mortierellomycotina</taxon>
        <taxon>Mortierellomycetes</taxon>
        <taxon>Mortierellales</taxon>
        <taxon>Mortierellaceae</taxon>
        <taxon>Entomortierella</taxon>
    </lineage>
</organism>
<evidence type="ECO:0000313" key="4">
    <source>
        <dbReference type="Proteomes" id="UP000827284"/>
    </source>
</evidence>
<evidence type="ECO:0000313" key="3">
    <source>
        <dbReference type="EMBL" id="GJJ69475.1"/>
    </source>
</evidence>
<keyword evidence="4" id="KW-1185">Reference proteome</keyword>
<name>A0A9P3LTB7_9FUNG</name>
<sequence length="342" mass="38580">MDNNLAFSRTSPPPLILPRRVSFHSNTRSTNHPKMRQYHIPSSPPASPESQGISGNNNLAHYYYYPSGSSGADLSSSYTDPSMTGLSDLGQSRIVVSVPTLSTYSSSASTSFGGNRSGMIRRHSVANGSPWSAIPPKHALHMPVMKVDPTVWRNEHHQQQIYRLMHEGRKEEVMRRRKIKSVMDTSEEGDDDNEMDDVVLDIDLGGFKAAENRAKEEARQQVLQEWTQQIERQQRQKEVEENFRRRLNSWPKQLETLRVHFLDPNQVLHPNNGQEEQQMQQSLQQIPSQLPVPGQQLGRTMMMTTGPLSNPSAWSASPAFMITNSMGSVVDTRRPAFAAYRG</sequence>
<reference evidence="3" key="1">
    <citation type="submission" date="2021-11" db="EMBL/GenBank/DDBJ databases">
        <authorList>
            <person name="Herlambang A."/>
            <person name="Guo Y."/>
            <person name="Takashima Y."/>
            <person name="Nishizawa T."/>
        </authorList>
    </citation>
    <scope>NUCLEOTIDE SEQUENCE</scope>
    <source>
        <strain evidence="3">E1425</strain>
    </source>
</reference>
<accession>A0A9P3LTB7</accession>
<dbReference type="OrthoDB" id="2442149at2759"/>
<gene>
    <name evidence="3" type="ORF">EMPS_01821</name>
</gene>